<dbReference type="EMBL" id="AP026382">
    <property type="protein sequence ID" value="BDN98775.1"/>
    <property type="molecule type" value="Genomic_DNA"/>
</dbReference>
<organism evidence="1 2">
    <name type="scientific">Citrobacter braakii</name>
    <dbReference type="NCBI Taxonomy" id="57706"/>
    <lineage>
        <taxon>Bacteria</taxon>
        <taxon>Pseudomonadati</taxon>
        <taxon>Pseudomonadota</taxon>
        <taxon>Gammaproteobacteria</taxon>
        <taxon>Enterobacterales</taxon>
        <taxon>Enterobacteriaceae</taxon>
        <taxon>Citrobacter</taxon>
        <taxon>Citrobacter freundii complex</taxon>
    </lineage>
</organism>
<dbReference type="Proteomes" id="UP001058317">
    <property type="component" value="Chromosome"/>
</dbReference>
<evidence type="ECO:0000313" key="2">
    <source>
        <dbReference type="Proteomes" id="UP001058317"/>
    </source>
</evidence>
<accession>A0AAD1L741</accession>
<evidence type="ECO:0000313" key="1">
    <source>
        <dbReference type="EMBL" id="BDN98775.1"/>
    </source>
</evidence>
<gene>
    <name evidence="1" type="ORF">KAM621c_38800</name>
</gene>
<dbReference type="AlphaFoldDB" id="A0AAD1L741"/>
<reference evidence="1" key="1">
    <citation type="submission" date="2022-07" db="EMBL/GenBank/DDBJ databases">
        <title>Complete genome sequence of carbapenem-resistant Citrobacter spp. in Japan.</title>
        <authorList>
            <person name="Maehana S."/>
            <person name="Suzuki M."/>
            <person name="Kitasato H."/>
        </authorList>
    </citation>
    <scope>NUCLEOTIDE SEQUENCE</scope>
    <source>
        <strain evidence="1">KAM621</strain>
    </source>
</reference>
<sequence>MWLKGQLHKMTPTRQALCREAFCCREYYSPVLDSFDFYWGFTRQVRKKSVKIYYTIISDG</sequence>
<name>A0AAD1L741_CITBR</name>
<proteinExistence type="predicted"/>
<protein>
    <submittedName>
        <fullName evidence="1">Uncharacterized protein</fullName>
    </submittedName>
</protein>